<protein>
    <recommendedName>
        <fullName evidence="8">Rho-GAP domain-containing protein</fullName>
    </recommendedName>
</protein>
<evidence type="ECO:0000313" key="6">
    <source>
        <dbReference type="EMBL" id="KIL71839.1"/>
    </source>
</evidence>
<dbReference type="Proteomes" id="UP000054549">
    <property type="component" value="Unassembled WGS sequence"/>
</dbReference>
<evidence type="ECO:0000256" key="1">
    <source>
        <dbReference type="ARBA" id="ARBA00022468"/>
    </source>
</evidence>
<dbReference type="InParanoid" id="A0A0C2TWK2"/>
<dbReference type="SMART" id="SM00324">
    <property type="entry name" value="RhoGAP"/>
    <property type="match status" value="1"/>
</dbReference>
<feature type="domain" description="F-BAR" evidence="5">
    <location>
        <begin position="6"/>
        <end position="359"/>
    </location>
</feature>
<dbReference type="Pfam" id="PF00611">
    <property type="entry name" value="FCH"/>
    <property type="match status" value="1"/>
</dbReference>
<dbReference type="CDD" id="cd00159">
    <property type="entry name" value="RhoGAP"/>
    <property type="match status" value="1"/>
</dbReference>
<proteinExistence type="predicted"/>
<reference evidence="6 7" key="1">
    <citation type="submission" date="2014-04" db="EMBL/GenBank/DDBJ databases">
        <title>Evolutionary Origins and Diversification of the Mycorrhizal Mutualists.</title>
        <authorList>
            <consortium name="DOE Joint Genome Institute"/>
            <consortium name="Mycorrhizal Genomics Consortium"/>
            <person name="Kohler A."/>
            <person name="Kuo A."/>
            <person name="Nagy L.G."/>
            <person name="Floudas D."/>
            <person name="Copeland A."/>
            <person name="Barry K.W."/>
            <person name="Cichocki N."/>
            <person name="Veneault-Fourrey C."/>
            <person name="LaButti K."/>
            <person name="Lindquist E.A."/>
            <person name="Lipzen A."/>
            <person name="Lundell T."/>
            <person name="Morin E."/>
            <person name="Murat C."/>
            <person name="Riley R."/>
            <person name="Ohm R."/>
            <person name="Sun H."/>
            <person name="Tunlid A."/>
            <person name="Henrissat B."/>
            <person name="Grigoriev I.V."/>
            <person name="Hibbett D.S."/>
            <person name="Martin F."/>
        </authorList>
    </citation>
    <scope>NUCLEOTIDE SEQUENCE [LARGE SCALE GENOMIC DNA]</scope>
    <source>
        <strain evidence="6 7">Koide BX008</strain>
    </source>
</reference>
<evidence type="ECO:0000259" key="5">
    <source>
        <dbReference type="PROSITE" id="PS51741"/>
    </source>
</evidence>
<organism evidence="6 7">
    <name type="scientific">Amanita muscaria (strain Koide BX008)</name>
    <dbReference type="NCBI Taxonomy" id="946122"/>
    <lineage>
        <taxon>Eukaryota</taxon>
        <taxon>Fungi</taxon>
        <taxon>Dikarya</taxon>
        <taxon>Basidiomycota</taxon>
        <taxon>Agaricomycotina</taxon>
        <taxon>Agaricomycetes</taxon>
        <taxon>Agaricomycetidae</taxon>
        <taxon>Agaricales</taxon>
        <taxon>Pluteineae</taxon>
        <taxon>Amanitaceae</taxon>
        <taxon>Amanita</taxon>
    </lineage>
</organism>
<keyword evidence="2" id="KW-0175">Coiled coil</keyword>
<dbReference type="InterPro" id="IPR001060">
    <property type="entry name" value="FCH_dom"/>
</dbReference>
<dbReference type="InterPro" id="IPR031160">
    <property type="entry name" value="F_BAR_dom"/>
</dbReference>
<name>A0A0C2TWK2_AMAMK</name>
<gene>
    <name evidence="6" type="ORF">M378DRAFT_65296</name>
</gene>
<dbReference type="GO" id="GO:0005737">
    <property type="term" value="C:cytoplasm"/>
    <property type="evidence" value="ECO:0007669"/>
    <property type="project" value="TreeGrafter"/>
</dbReference>
<accession>A0A0C2TWK2</accession>
<dbReference type="PROSITE" id="PS50238">
    <property type="entry name" value="RHOGAP"/>
    <property type="match status" value="1"/>
</dbReference>
<dbReference type="HOGENOM" id="CLU_008682_1_1_1"/>
<dbReference type="PANTHER" id="PTHR23176">
    <property type="entry name" value="RHO/RAC/CDC GTPASE-ACTIVATING PROTEIN"/>
    <property type="match status" value="1"/>
</dbReference>
<sequence length="728" mass="81122">MDQPIPTSRPSLDSSYLTNSPIPLFDGHIRCLNESYLQFFQERKRIEEIYIDSLLKLHRKAKQIDTSLDDRGDLSTARSAWGEVRDNVEREAQARQAFCNTLATDVIAPLTAFKEIQERTRKRIKEDLKEAAQGYNEYAETMLPKLKAKYNKKFLELEEQRKAAATVLPTSPLPSSSFSSEQSYTARSNPSASSRPTVPGSQPIRPLDRRPSGSIYSSRNRSPSGSMPFLDIAHQGKKQLNQLMVFLDKGGTAKDALGSARENNALKTARAKRDAEEADREYRKGVHWLETLRLRRTKLLEAGFNSLESFVDETASLVKQVFEKYADNMVATTTTQTQLSTHALAMIAKISPEKDVAKVKSLVPRSLASAIPEPILYQNGQVGSCNDLIFGFSLVDYATTKGLKDEMMPKIVRTCIQEIDMRGLECEGIYRVSGRHAIVQALQHEIEKDETSFEFDHQKDDIYAVASLLKLYLRELPEPVFRIPPHDRIQHSEDISEHKANNFMLLRSKMKRFPSVHYSVFKNVIEHLARVAALSDKNKMDAKNLAIVFGGVIFGEDELPKGADLLSMNSGKDTLMEDLINNAQVLFSDTAAYQSPPLPPTPAGESAANYSYGSKTTKVTTVPPSITLSTPSHLGSIVSHPRLSEDFSPQLPLRPTGSIHPSSRIYPASPGKTKRSPLPDLPQQHEHTSTDQVELVESADAASQKDGKPEQDADLEDSSSKSSLDDLY</sequence>
<dbReference type="OrthoDB" id="79452at2759"/>
<dbReference type="EMBL" id="KN818222">
    <property type="protein sequence ID" value="KIL71839.1"/>
    <property type="molecule type" value="Genomic_DNA"/>
</dbReference>
<feature type="region of interest" description="Disordered" evidence="3">
    <location>
        <begin position="621"/>
        <end position="728"/>
    </location>
</feature>
<evidence type="ECO:0000256" key="3">
    <source>
        <dbReference type="SAM" id="MobiDB-lite"/>
    </source>
</evidence>
<dbReference type="SUPFAM" id="SSF48350">
    <property type="entry name" value="GTPase activation domain, GAP"/>
    <property type="match status" value="1"/>
</dbReference>
<dbReference type="STRING" id="946122.A0A0C2TWK2"/>
<feature type="compositionally biased region" description="Low complexity" evidence="3">
    <location>
        <begin position="169"/>
        <end position="183"/>
    </location>
</feature>
<dbReference type="InterPro" id="IPR027267">
    <property type="entry name" value="AH/BAR_dom_sf"/>
</dbReference>
<feature type="compositionally biased region" description="Polar residues" evidence="3">
    <location>
        <begin position="621"/>
        <end position="633"/>
    </location>
</feature>
<evidence type="ECO:0000259" key="4">
    <source>
        <dbReference type="PROSITE" id="PS50238"/>
    </source>
</evidence>
<dbReference type="Gene3D" id="1.10.555.10">
    <property type="entry name" value="Rho GTPase activation protein"/>
    <property type="match status" value="1"/>
</dbReference>
<dbReference type="InterPro" id="IPR008936">
    <property type="entry name" value="Rho_GTPase_activation_prot"/>
</dbReference>
<dbReference type="GO" id="GO:0007165">
    <property type="term" value="P:signal transduction"/>
    <property type="evidence" value="ECO:0007669"/>
    <property type="project" value="InterPro"/>
</dbReference>
<feature type="region of interest" description="Disordered" evidence="3">
    <location>
        <begin position="166"/>
        <end position="230"/>
    </location>
</feature>
<evidence type="ECO:0000256" key="2">
    <source>
        <dbReference type="PROSITE-ProRule" id="PRU01077"/>
    </source>
</evidence>
<dbReference type="AlphaFoldDB" id="A0A0C2TWK2"/>
<keyword evidence="1" id="KW-0343">GTPase activation</keyword>
<evidence type="ECO:0008006" key="8">
    <source>
        <dbReference type="Google" id="ProtNLM"/>
    </source>
</evidence>
<feature type="compositionally biased region" description="Polar residues" evidence="3">
    <location>
        <begin position="214"/>
        <end position="225"/>
    </location>
</feature>
<feature type="compositionally biased region" description="Polar residues" evidence="3">
    <location>
        <begin position="184"/>
        <end position="200"/>
    </location>
</feature>
<dbReference type="InterPro" id="IPR050729">
    <property type="entry name" value="Rho-GAP"/>
</dbReference>
<feature type="domain" description="Rho-GAP" evidence="4">
    <location>
        <begin position="392"/>
        <end position="587"/>
    </location>
</feature>
<dbReference type="InterPro" id="IPR000198">
    <property type="entry name" value="RhoGAP_dom"/>
</dbReference>
<dbReference type="SUPFAM" id="SSF103657">
    <property type="entry name" value="BAR/IMD domain-like"/>
    <property type="match status" value="1"/>
</dbReference>
<dbReference type="PANTHER" id="PTHR23176:SF134">
    <property type="entry name" value="RHO-TYPE GTPASE-ACTIVATING PROTEIN"/>
    <property type="match status" value="1"/>
</dbReference>
<keyword evidence="7" id="KW-1185">Reference proteome</keyword>
<dbReference type="Gene3D" id="1.20.1270.60">
    <property type="entry name" value="Arfaptin homology (AH) domain/BAR domain"/>
    <property type="match status" value="1"/>
</dbReference>
<dbReference type="Pfam" id="PF00620">
    <property type="entry name" value="RhoGAP"/>
    <property type="match status" value="1"/>
</dbReference>
<evidence type="ECO:0000313" key="7">
    <source>
        <dbReference type="Proteomes" id="UP000054549"/>
    </source>
</evidence>
<dbReference type="GO" id="GO:0005096">
    <property type="term" value="F:GTPase activator activity"/>
    <property type="evidence" value="ECO:0007669"/>
    <property type="project" value="UniProtKB-KW"/>
</dbReference>
<dbReference type="PROSITE" id="PS51741">
    <property type="entry name" value="F_BAR"/>
    <property type="match status" value="1"/>
</dbReference>